<dbReference type="Pfam" id="PF00535">
    <property type="entry name" value="Glycos_transf_2"/>
    <property type="match status" value="1"/>
</dbReference>
<dbReference type="SUPFAM" id="SSF53448">
    <property type="entry name" value="Nucleotide-diphospho-sugar transferases"/>
    <property type="match status" value="1"/>
</dbReference>
<reference evidence="4" key="3">
    <citation type="submission" date="2021-05" db="EMBL/GenBank/DDBJ databases">
        <title>Protein family content uncovers lineage relationships and bacterial pathway maintenance mechanisms in DPANN archaea.</title>
        <authorList>
            <person name="Castelle C.J."/>
            <person name="Meheust R."/>
            <person name="Jaffe A.L."/>
            <person name="Seitz K."/>
            <person name="Gong X."/>
            <person name="Baker B.J."/>
            <person name="Banfield J.F."/>
        </authorList>
    </citation>
    <scope>NUCLEOTIDE SEQUENCE</scope>
    <source>
        <strain evidence="4">RIFCSPLOWO2_01_FULL_43_13</strain>
    </source>
</reference>
<keyword evidence="1" id="KW-0472">Membrane</keyword>
<protein>
    <submittedName>
        <fullName evidence="3">Glycosyltransferase</fullName>
        <ecNumber evidence="4">2.4.-.-</ecNumber>
    </submittedName>
</protein>
<evidence type="ECO:0000313" key="4">
    <source>
        <dbReference type="EMBL" id="MBS3057910.1"/>
    </source>
</evidence>
<name>A0A7J4JVF2_9ARCH</name>
<keyword evidence="1" id="KW-0812">Transmembrane</keyword>
<dbReference type="InterPro" id="IPR001173">
    <property type="entry name" value="Glyco_trans_2-like"/>
</dbReference>
<dbReference type="Proteomes" id="UP000590964">
    <property type="component" value="Unassembled WGS sequence"/>
</dbReference>
<dbReference type="AlphaFoldDB" id="A0A7J4JVF2"/>
<comment type="caution">
    <text evidence="3">The sequence shown here is derived from an EMBL/GenBank/DDBJ whole genome shotgun (WGS) entry which is preliminary data.</text>
</comment>
<keyword evidence="3" id="KW-0808">Transferase</keyword>
<proteinExistence type="predicted"/>
<dbReference type="InterPro" id="IPR050834">
    <property type="entry name" value="Glycosyltransf_2"/>
</dbReference>
<dbReference type="PANTHER" id="PTHR43685:SF3">
    <property type="entry name" value="SLR2126 PROTEIN"/>
    <property type="match status" value="1"/>
</dbReference>
<keyword evidence="4" id="KW-0328">Glycosyltransferase</keyword>
<feature type="domain" description="Glycosyltransferase 2-like" evidence="2">
    <location>
        <begin position="4"/>
        <end position="154"/>
    </location>
</feature>
<dbReference type="Gene3D" id="3.90.550.10">
    <property type="entry name" value="Spore Coat Polysaccharide Biosynthesis Protein SpsA, Chain A"/>
    <property type="match status" value="1"/>
</dbReference>
<evidence type="ECO:0000259" key="2">
    <source>
        <dbReference type="Pfam" id="PF00535"/>
    </source>
</evidence>
<dbReference type="PANTHER" id="PTHR43685">
    <property type="entry name" value="GLYCOSYLTRANSFERASE"/>
    <property type="match status" value="1"/>
</dbReference>
<gene>
    <name evidence="3" type="ORF">HA222_02190</name>
    <name evidence="4" type="ORF">J4478_00740</name>
</gene>
<evidence type="ECO:0000313" key="5">
    <source>
        <dbReference type="Proteomes" id="UP000590964"/>
    </source>
</evidence>
<feature type="transmembrane region" description="Helical" evidence="1">
    <location>
        <begin position="239"/>
        <end position="260"/>
    </location>
</feature>
<sequence length="333" mass="37326">MKISVIVPAFNAEKTIEACVQALLSQSLKPFEIIIGDDGSKDNTLKVLEEFGKKIRVISQENAGPAAARNNGARLAKGEVIVFTDSDCITARNFIKELSKPFKNPEIIGAQGAYKTKQTALIALFDQSDIETRYEKMKKQEFIDFIGSYAAAYRKKEFFQVGGFDEQYKMASGEDPDLSFKLSELGKKMVFCEKAVVYHSHPENLWKYLRTKFYRGYWRVLLYARHPGKKTKDSYTSKGTLYGTLLQGIGILIFSAWLSFFLTGNATLEVDAAFLAFGILLNGCFYYLEKILIIKCFKKSIALGIFSLIILPVRGIFQGFGIAAGFLKKAGFK</sequence>
<dbReference type="EMBL" id="JAGVWB010000005">
    <property type="protein sequence ID" value="MBS3057910.1"/>
    <property type="molecule type" value="Genomic_DNA"/>
</dbReference>
<feature type="transmembrane region" description="Helical" evidence="1">
    <location>
        <begin position="272"/>
        <end position="288"/>
    </location>
</feature>
<dbReference type="Proteomes" id="UP000680185">
    <property type="component" value="Unassembled WGS sequence"/>
</dbReference>
<organism evidence="3 5">
    <name type="scientific">Candidatus Iainarchaeum sp</name>
    <dbReference type="NCBI Taxonomy" id="3101447"/>
    <lineage>
        <taxon>Archaea</taxon>
        <taxon>Candidatus Iainarchaeota</taxon>
        <taxon>Candidatus Iainarchaeia</taxon>
        <taxon>Candidatus Iainarchaeales</taxon>
        <taxon>Candidatus Iainarchaeaceae</taxon>
        <taxon>Candidatus Iainarchaeum</taxon>
    </lineage>
</organism>
<keyword evidence="1" id="KW-1133">Transmembrane helix</keyword>
<evidence type="ECO:0000256" key="1">
    <source>
        <dbReference type="SAM" id="Phobius"/>
    </source>
</evidence>
<feature type="transmembrane region" description="Helical" evidence="1">
    <location>
        <begin position="300"/>
        <end position="327"/>
    </location>
</feature>
<dbReference type="EMBL" id="DUFW01000032">
    <property type="protein sequence ID" value="HIH21454.1"/>
    <property type="molecule type" value="Genomic_DNA"/>
</dbReference>
<reference evidence="3" key="1">
    <citation type="journal article" date="2020" name="bioRxiv">
        <title>A rank-normalized archaeal taxonomy based on genome phylogeny resolves widespread incomplete and uneven classifications.</title>
        <authorList>
            <person name="Rinke C."/>
            <person name="Chuvochina M."/>
            <person name="Mussig A.J."/>
            <person name="Chaumeil P.-A."/>
            <person name="Waite D.W."/>
            <person name="Whitman W.B."/>
            <person name="Parks D.H."/>
            <person name="Hugenholtz P."/>
        </authorList>
    </citation>
    <scope>NUCLEOTIDE SEQUENCE</scope>
    <source>
        <strain evidence="3">UBA10191</strain>
    </source>
</reference>
<evidence type="ECO:0000313" key="3">
    <source>
        <dbReference type="EMBL" id="HIH21454.1"/>
    </source>
</evidence>
<dbReference type="InterPro" id="IPR029044">
    <property type="entry name" value="Nucleotide-diphossugar_trans"/>
</dbReference>
<accession>A0A7J4JVF2</accession>
<dbReference type="GO" id="GO:0016757">
    <property type="term" value="F:glycosyltransferase activity"/>
    <property type="evidence" value="ECO:0007669"/>
    <property type="project" value="UniProtKB-KW"/>
</dbReference>
<reference evidence="4" key="2">
    <citation type="submission" date="2021-03" db="EMBL/GenBank/DDBJ databases">
        <authorList>
            <person name="Jaffe A."/>
        </authorList>
    </citation>
    <scope>NUCLEOTIDE SEQUENCE</scope>
    <source>
        <strain evidence="4">RIFCSPLOWO2_01_FULL_43_13</strain>
    </source>
</reference>
<dbReference type="EC" id="2.4.-.-" evidence="4"/>